<feature type="transmembrane region" description="Helical" evidence="1">
    <location>
        <begin position="93"/>
        <end position="111"/>
    </location>
</feature>
<keyword evidence="3" id="KW-1185">Reference proteome</keyword>
<proteinExistence type="predicted"/>
<evidence type="ECO:0000313" key="3">
    <source>
        <dbReference type="Proteomes" id="UP000759537"/>
    </source>
</evidence>
<reference evidence="2" key="1">
    <citation type="submission" date="2019-10" db="EMBL/GenBank/DDBJ databases">
        <authorList>
            <consortium name="DOE Joint Genome Institute"/>
            <person name="Kuo A."/>
            <person name="Miyauchi S."/>
            <person name="Kiss E."/>
            <person name="Drula E."/>
            <person name="Kohler A."/>
            <person name="Sanchez-Garcia M."/>
            <person name="Andreopoulos B."/>
            <person name="Barry K.W."/>
            <person name="Bonito G."/>
            <person name="Buee M."/>
            <person name="Carver A."/>
            <person name="Chen C."/>
            <person name="Cichocki N."/>
            <person name="Clum A."/>
            <person name="Culley D."/>
            <person name="Crous P.W."/>
            <person name="Fauchery L."/>
            <person name="Girlanda M."/>
            <person name="Hayes R."/>
            <person name="Keri Z."/>
            <person name="LaButti K."/>
            <person name="Lipzen A."/>
            <person name="Lombard V."/>
            <person name="Magnuson J."/>
            <person name="Maillard F."/>
            <person name="Morin E."/>
            <person name="Murat C."/>
            <person name="Nolan M."/>
            <person name="Ohm R."/>
            <person name="Pangilinan J."/>
            <person name="Pereira M."/>
            <person name="Perotto S."/>
            <person name="Peter M."/>
            <person name="Riley R."/>
            <person name="Sitrit Y."/>
            <person name="Stielow B."/>
            <person name="Szollosi G."/>
            <person name="Zifcakova L."/>
            <person name="Stursova M."/>
            <person name="Spatafora J.W."/>
            <person name="Tedersoo L."/>
            <person name="Vaario L.-M."/>
            <person name="Yamada A."/>
            <person name="Yan M."/>
            <person name="Wang P."/>
            <person name="Xu J."/>
            <person name="Bruns T."/>
            <person name="Baldrian P."/>
            <person name="Vilgalys R."/>
            <person name="Henrissat B."/>
            <person name="Grigoriev I.V."/>
            <person name="Hibbett D."/>
            <person name="Nagy L.G."/>
            <person name="Martin F.M."/>
        </authorList>
    </citation>
    <scope>NUCLEOTIDE SEQUENCE</scope>
    <source>
        <strain evidence="2">Prilba</strain>
    </source>
</reference>
<keyword evidence="1" id="KW-1133">Transmembrane helix</keyword>
<dbReference type="AlphaFoldDB" id="A0A9P5MNB5"/>
<evidence type="ECO:0000256" key="1">
    <source>
        <dbReference type="SAM" id="Phobius"/>
    </source>
</evidence>
<reference evidence="2" key="2">
    <citation type="journal article" date="2020" name="Nat. Commun.">
        <title>Large-scale genome sequencing of mycorrhizal fungi provides insights into the early evolution of symbiotic traits.</title>
        <authorList>
            <person name="Miyauchi S."/>
            <person name="Kiss E."/>
            <person name="Kuo A."/>
            <person name="Drula E."/>
            <person name="Kohler A."/>
            <person name="Sanchez-Garcia M."/>
            <person name="Morin E."/>
            <person name="Andreopoulos B."/>
            <person name="Barry K.W."/>
            <person name="Bonito G."/>
            <person name="Buee M."/>
            <person name="Carver A."/>
            <person name="Chen C."/>
            <person name="Cichocki N."/>
            <person name="Clum A."/>
            <person name="Culley D."/>
            <person name="Crous P.W."/>
            <person name="Fauchery L."/>
            <person name="Girlanda M."/>
            <person name="Hayes R.D."/>
            <person name="Keri Z."/>
            <person name="LaButti K."/>
            <person name="Lipzen A."/>
            <person name="Lombard V."/>
            <person name="Magnuson J."/>
            <person name="Maillard F."/>
            <person name="Murat C."/>
            <person name="Nolan M."/>
            <person name="Ohm R.A."/>
            <person name="Pangilinan J."/>
            <person name="Pereira M.F."/>
            <person name="Perotto S."/>
            <person name="Peter M."/>
            <person name="Pfister S."/>
            <person name="Riley R."/>
            <person name="Sitrit Y."/>
            <person name="Stielow J.B."/>
            <person name="Szollosi G."/>
            <person name="Zifcakova L."/>
            <person name="Stursova M."/>
            <person name="Spatafora J.W."/>
            <person name="Tedersoo L."/>
            <person name="Vaario L.M."/>
            <person name="Yamada A."/>
            <person name="Yan M."/>
            <person name="Wang P."/>
            <person name="Xu J."/>
            <person name="Bruns T."/>
            <person name="Baldrian P."/>
            <person name="Vilgalys R."/>
            <person name="Dunand C."/>
            <person name="Henrissat B."/>
            <person name="Grigoriev I.V."/>
            <person name="Hibbett D."/>
            <person name="Nagy L.G."/>
            <person name="Martin F.M."/>
        </authorList>
    </citation>
    <scope>NUCLEOTIDE SEQUENCE</scope>
    <source>
        <strain evidence="2">Prilba</strain>
    </source>
</reference>
<accession>A0A9P5MNB5</accession>
<dbReference type="Proteomes" id="UP000759537">
    <property type="component" value="Unassembled WGS sequence"/>
</dbReference>
<protein>
    <submittedName>
        <fullName evidence="2">Uncharacterized protein</fullName>
    </submittedName>
</protein>
<dbReference type="EMBL" id="WHVB01000018">
    <property type="protein sequence ID" value="KAF8473735.1"/>
    <property type="molecule type" value="Genomic_DNA"/>
</dbReference>
<organism evidence="2 3">
    <name type="scientific">Russula ochroleuca</name>
    <dbReference type="NCBI Taxonomy" id="152965"/>
    <lineage>
        <taxon>Eukaryota</taxon>
        <taxon>Fungi</taxon>
        <taxon>Dikarya</taxon>
        <taxon>Basidiomycota</taxon>
        <taxon>Agaricomycotina</taxon>
        <taxon>Agaricomycetes</taxon>
        <taxon>Russulales</taxon>
        <taxon>Russulaceae</taxon>
        <taxon>Russula</taxon>
    </lineage>
</organism>
<sequence length="163" mass="18130">MMSVVHQSGGHHCTVYFFRATAQVSHMATWPSSTQSSSSTTNTDSSSLSPNLLCVRPEMYTLTARLKNGDTVVRETRDVLIARVRGRGFVNFLVPWLAGLGGVSAAVIAYVQSARWRTPMRRNGRQRNAFQQQFETGENDAEEKSWRCTSKLPSSTTCVGRRV</sequence>
<evidence type="ECO:0000313" key="2">
    <source>
        <dbReference type="EMBL" id="KAF8473735.1"/>
    </source>
</evidence>
<gene>
    <name evidence="2" type="ORF">DFH94DRAFT_764205</name>
</gene>
<name>A0A9P5MNB5_9AGAM</name>
<comment type="caution">
    <text evidence="2">The sequence shown here is derived from an EMBL/GenBank/DDBJ whole genome shotgun (WGS) entry which is preliminary data.</text>
</comment>
<keyword evidence="1" id="KW-0472">Membrane</keyword>
<keyword evidence="1" id="KW-0812">Transmembrane</keyword>